<feature type="non-terminal residue" evidence="2">
    <location>
        <position position="179"/>
    </location>
</feature>
<reference evidence="2 3" key="2">
    <citation type="submission" date="2020-07" db="EMBL/GenBank/DDBJ databases">
        <title>Bacterial metabolism rescues the inhibition of intestinal drug absorption by food and drug additives.</title>
        <authorList>
            <person name="Zou L."/>
            <person name="Spanogiannopoulos P."/>
            <person name="Chien H.-C."/>
            <person name="Pieper L.M."/>
            <person name="Cai W."/>
            <person name="Khuri N."/>
            <person name="Pottel J."/>
            <person name="Vora B."/>
            <person name="Ni Z."/>
            <person name="Tsakalozou E."/>
            <person name="Zhang W."/>
            <person name="Shoichet B.K."/>
            <person name="Giacomini K.M."/>
            <person name="Turnbaugh P.J."/>
        </authorList>
    </citation>
    <scope>NUCLEOTIDE SEQUENCE [LARGE SCALE GENOMIC DNA]</scope>
    <source>
        <strain evidence="2 3">F22</strain>
    </source>
</reference>
<proteinExistence type="predicted"/>
<evidence type="ECO:0000259" key="1">
    <source>
        <dbReference type="Pfam" id="PF01841"/>
    </source>
</evidence>
<dbReference type="SUPFAM" id="SSF54001">
    <property type="entry name" value="Cysteine proteinases"/>
    <property type="match status" value="1"/>
</dbReference>
<comment type="caution">
    <text evidence="2">The sequence shown here is derived from an EMBL/GenBank/DDBJ whole genome shotgun (WGS) entry which is preliminary data.</text>
</comment>
<dbReference type="Pfam" id="PF01841">
    <property type="entry name" value="Transglut_core"/>
    <property type="match status" value="1"/>
</dbReference>
<dbReference type="RefSeq" id="WP_279286848.1">
    <property type="nucleotide sequence ID" value="NZ_JABWDC010000093.1"/>
</dbReference>
<reference evidence="2 3" key="1">
    <citation type="submission" date="2020-04" db="EMBL/GenBank/DDBJ databases">
        <authorList>
            <person name="Pieper L."/>
        </authorList>
    </citation>
    <scope>NUCLEOTIDE SEQUENCE [LARGE SCALE GENOMIC DNA]</scope>
    <source>
        <strain evidence="2 3">F22</strain>
    </source>
</reference>
<name>A0A849Y2A5_9FIRM</name>
<dbReference type="InterPro" id="IPR002931">
    <property type="entry name" value="Transglutaminase-like"/>
</dbReference>
<dbReference type="AlphaFoldDB" id="A0A849Y2A5"/>
<gene>
    <name evidence="2" type="ORF">HUU93_14920</name>
</gene>
<dbReference type="Proteomes" id="UP000554488">
    <property type="component" value="Unassembled WGS sequence"/>
</dbReference>
<accession>A0A849Y2A5</accession>
<dbReference type="EMBL" id="JABWDC010000093">
    <property type="protein sequence ID" value="NUN87855.1"/>
    <property type="molecule type" value="Genomic_DNA"/>
</dbReference>
<organism evidence="2 3">
    <name type="scientific">Coprococcus comes</name>
    <dbReference type="NCBI Taxonomy" id="410072"/>
    <lineage>
        <taxon>Bacteria</taxon>
        <taxon>Bacillati</taxon>
        <taxon>Bacillota</taxon>
        <taxon>Clostridia</taxon>
        <taxon>Lachnospirales</taxon>
        <taxon>Lachnospiraceae</taxon>
        <taxon>Coprococcus</taxon>
    </lineage>
</organism>
<evidence type="ECO:0000313" key="3">
    <source>
        <dbReference type="Proteomes" id="UP000554488"/>
    </source>
</evidence>
<protein>
    <submittedName>
        <fullName evidence="2">Peptidase</fullName>
    </submittedName>
</protein>
<sequence>MEPFYYTKMTKQQQAAYHVIMQGANALADEFQIPRIESAELYDVFFRLRLDHPEIFWMTGYKYKYYQDSPNLIFVPEYLFDKNKIREHQRAMSSRVEKLARAAKDLSEWEKEKYIHDFICDNVTYDKLKKAYSHEIIGPLGHGVGVCEGIAKSVKVLCDALGIWCMIAVCGNNPEKGIK</sequence>
<feature type="domain" description="Transglutaminase-like" evidence="1">
    <location>
        <begin position="101"/>
        <end position="167"/>
    </location>
</feature>
<dbReference type="Gene3D" id="3.10.620.30">
    <property type="match status" value="1"/>
</dbReference>
<dbReference type="InterPro" id="IPR038765">
    <property type="entry name" value="Papain-like_cys_pep_sf"/>
</dbReference>
<evidence type="ECO:0000313" key="2">
    <source>
        <dbReference type="EMBL" id="NUN87855.1"/>
    </source>
</evidence>